<gene>
    <name evidence="1" type="ORF">GW587_05145</name>
</gene>
<sequence>MIFIDTLSYAKRLESAGVPAQQAEAHAMALSDVLMTQVASKSDLAALEERLMLFIKEQIAILRGELAAQKVDMLKLILASALGQTAAIIAAIRYLPH</sequence>
<dbReference type="EMBL" id="JAADJT010000002">
    <property type="protein sequence ID" value="NGZ83643.1"/>
    <property type="molecule type" value="Genomic_DNA"/>
</dbReference>
<comment type="caution">
    <text evidence="1">The sequence shown here is derived from an EMBL/GenBank/DDBJ whole genome shotgun (WGS) entry which is preliminary data.</text>
</comment>
<name>A0ABX0FGK6_9BURK</name>
<evidence type="ECO:0008006" key="3">
    <source>
        <dbReference type="Google" id="ProtNLM"/>
    </source>
</evidence>
<reference evidence="2" key="2">
    <citation type="submission" date="2023-07" db="EMBL/GenBank/DDBJ databases">
        <title>Duganella aceri sp. nov., isolated from tree sap.</title>
        <authorList>
            <person name="Kim I.S."/>
        </authorList>
    </citation>
    <scope>NUCLEOTIDE SEQUENCE [LARGE SCALE GENOMIC DNA]</scope>
    <source>
        <strain evidence="2">SAP-35</strain>
    </source>
</reference>
<protein>
    <recommendedName>
        <fullName evidence="3">DUF1640 domain-containing protein</fullName>
    </recommendedName>
</protein>
<accession>A0ABX0FGK6</accession>
<reference evidence="1 2" key="1">
    <citation type="submission" date="2020-01" db="EMBL/GenBank/DDBJ databases">
        <authorList>
            <person name="Lee S.D."/>
        </authorList>
    </citation>
    <scope>NUCLEOTIDE SEQUENCE [LARGE SCALE GENOMIC DNA]</scope>
    <source>
        <strain evidence="1 2">SAP-35</strain>
    </source>
</reference>
<keyword evidence="2" id="KW-1185">Reference proteome</keyword>
<proteinExistence type="predicted"/>
<organism evidence="1 2">
    <name type="scientific">Duganella aceris</name>
    <dbReference type="NCBI Taxonomy" id="2703883"/>
    <lineage>
        <taxon>Bacteria</taxon>
        <taxon>Pseudomonadati</taxon>
        <taxon>Pseudomonadota</taxon>
        <taxon>Betaproteobacteria</taxon>
        <taxon>Burkholderiales</taxon>
        <taxon>Oxalobacteraceae</taxon>
        <taxon>Telluria group</taxon>
        <taxon>Duganella</taxon>
    </lineage>
</organism>
<evidence type="ECO:0000313" key="1">
    <source>
        <dbReference type="EMBL" id="NGZ83643.1"/>
    </source>
</evidence>
<evidence type="ECO:0000313" key="2">
    <source>
        <dbReference type="Proteomes" id="UP000666369"/>
    </source>
</evidence>
<dbReference type="RefSeq" id="WP_166099445.1">
    <property type="nucleotide sequence ID" value="NZ_JAADJT010000002.1"/>
</dbReference>
<dbReference type="Gene3D" id="1.20.5.340">
    <property type="match status" value="1"/>
</dbReference>
<dbReference type="Proteomes" id="UP000666369">
    <property type="component" value="Unassembled WGS sequence"/>
</dbReference>